<dbReference type="PANTHER" id="PTHR37984:SF5">
    <property type="entry name" value="PROTEIN NYNRIN-LIKE"/>
    <property type="match status" value="1"/>
</dbReference>
<dbReference type="Pfam" id="PF17919">
    <property type="entry name" value="RT_RNaseH_2"/>
    <property type="match status" value="1"/>
</dbReference>
<evidence type="ECO:0000313" key="4">
    <source>
        <dbReference type="Proteomes" id="UP000187429"/>
    </source>
</evidence>
<dbReference type="EMBL" id="LSSM01006986">
    <property type="protein sequence ID" value="OMJ09593.1"/>
    <property type="molecule type" value="Genomic_DNA"/>
</dbReference>
<accession>A0A1R1X4N6</accession>
<dbReference type="InterPro" id="IPR050951">
    <property type="entry name" value="Retrovirus_Pol_polyprotein"/>
</dbReference>
<sequence>MERLELKKCVFGVPKIQILGYSISAEGQEISPDKIDAVKNYSRPINETTLRRFIGMVSFCRSFIDKFTDKAAPLYELLKKENEFKWREEQEISFEKLKLAMISAPVLVHPDTTKPYIMHTDASKIGIGAALFQKQADDTIRPVAYSSRKLIAAELN</sequence>
<dbReference type="OrthoDB" id="425619at2759"/>
<organism evidence="3 4">
    <name type="scientific">Smittium culicis</name>
    <dbReference type="NCBI Taxonomy" id="133412"/>
    <lineage>
        <taxon>Eukaryota</taxon>
        <taxon>Fungi</taxon>
        <taxon>Fungi incertae sedis</taxon>
        <taxon>Zoopagomycota</taxon>
        <taxon>Kickxellomycotina</taxon>
        <taxon>Harpellomycetes</taxon>
        <taxon>Harpellales</taxon>
        <taxon>Legeriomycetaceae</taxon>
        <taxon>Smittium</taxon>
    </lineage>
</organism>
<dbReference type="GO" id="GO:0003824">
    <property type="term" value="F:catalytic activity"/>
    <property type="evidence" value="ECO:0007669"/>
    <property type="project" value="UniProtKB-KW"/>
</dbReference>
<dbReference type="SUPFAM" id="SSF56672">
    <property type="entry name" value="DNA/RNA polymerases"/>
    <property type="match status" value="1"/>
</dbReference>
<gene>
    <name evidence="3" type="ORF">AYI69_g10593</name>
</gene>
<dbReference type="PANTHER" id="PTHR37984">
    <property type="entry name" value="PROTEIN CBG26694"/>
    <property type="match status" value="1"/>
</dbReference>
<dbReference type="InterPro" id="IPR041577">
    <property type="entry name" value="RT_RNaseH_2"/>
</dbReference>
<reference evidence="4" key="1">
    <citation type="submission" date="2017-01" db="EMBL/GenBank/DDBJ databases">
        <authorList>
            <person name="Wang Y."/>
            <person name="White M."/>
            <person name="Kvist S."/>
            <person name="Moncalvo J.-M."/>
        </authorList>
    </citation>
    <scope>NUCLEOTIDE SEQUENCE [LARGE SCALE GENOMIC DNA]</scope>
    <source>
        <strain evidence="4">ID-206-W2</strain>
    </source>
</reference>
<name>A0A1R1X4N6_9FUNG</name>
<protein>
    <submittedName>
        <fullName evidence="3">Transposon Tf2-8 polyprotein</fullName>
    </submittedName>
</protein>
<keyword evidence="1" id="KW-0511">Multifunctional enzyme</keyword>
<keyword evidence="4" id="KW-1185">Reference proteome</keyword>
<dbReference type="AlphaFoldDB" id="A0A1R1X4N6"/>
<proteinExistence type="predicted"/>
<comment type="caution">
    <text evidence="3">The sequence shown here is derived from an EMBL/GenBank/DDBJ whole genome shotgun (WGS) entry which is preliminary data.</text>
</comment>
<dbReference type="InterPro" id="IPR043128">
    <property type="entry name" value="Rev_trsase/Diguanyl_cyclase"/>
</dbReference>
<evidence type="ECO:0000256" key="1">
    <source>
        <dbReference type="ARBA" id="ARBA00023268"/>
    </source>
</evidence>
<evidence type="ECO:0000259" key="2">
    <source>
        <dbReference type="Pfam" id="PF17919"/>
    </source>
</evidence>
<evidence type="ECO:0000313" key="3">
    <source>
        <dbReference type="EMBL" id="OMJ09593.1"/>
    </source>
</evidence>
<dbReference type="Proteomes" id="UP000187429">
    <property type="component" value="Unassembled WGS sequence"/>
</dbReference>
<dbReference type="InterPro" id="IPR043502">
    <property type="entry name" value="DNA/RNA_pol_sf"/>
</dbReference>
<dbReference type="Gene3D" id="3.30.70.270">
    <property type="match status" value="1"/>
</dbReference>
<feature type="domain" description="Reverse transcriptase/retrotransposon-derived protein RNase H-like" evidence="2">
    <location>
        <begin position="86"/>
        <end position="156"/>
    </location>
</feature>
<dbReference type="FunFam" id="3.30.70.270:FF:000026">
    <property type="entry name" value="Transposon Ty3-G Gag-Pol polyprotein"/>
    <property type="match status" value="1"/>
</dbReference>